<keyword evidence="3" id="KW-1185">Reference proteome</keyword>
<organism evidence="2 3">
    <name type="scientific">Ficus carica</name>
    <name type="common">Common fig</name>
    <dbReference type="NCBI Taxonomy" id="3494"/>
    <lineage>
        <taxon>Eukaryota</taxon>
        <taxon>Viridiplantae</taxon>
        <taxon>Streptophyta</taxon>
        <taxon>Embryophyta</taxon>
        <taxon>Tracheophyta</taxon>
        <taxon>Spermatophyta</taxon>
        <taxon>Magnoliopsida</taxon>
        <taxon>eudicotyledons</taxon>
        <taxon>Gunneridae</taxon>
        <taxon>Pentapetalae</taxon>
        <taxon>rosids</taxon>
        <taxon>fabids</taxon>
        <taxon>Rosales</taxon>
        <taxon>Moraceae</taxon>
        <taxon>Ficeae</taxon>
        <taxon>Ficus</taxon>
    </lineage>
</organism>
<comment type="caution">
    <text evidence="2">The sequence shown here is derived from an EMBL/GenBank/DDBJ whole genome shotgun (WGS) entry which is preliminary data.</text>
</comment>
<feature type="signal peptide" evidence="1">
    <location>
        <begin position="1"/>
        <end position="22"/>
    </location>
</feature>
<protein>
    <recommendedName>
        <fullName evidence="4">Glycine-rich protein</fullName>
    </recommendedName>
</protein>
<reference evidence="2" key="1">
    <citation type="submission" date="2023-07" db="EMBL/GenBank/DDBJ databases">
        <title>draft genome sequence of fig (Ficus carica).</title>
        <authorList>
            <person name="Takahashi T."/>
            <person name="Nishimura K."/>
        </authorList>
    </citation>
    <scope>NUCLEOTIDE SEQUENCE</scope>
</reference>
<sequence>MAKLWCAILIIVALAIVETSIARNVPEDPSLSDQKNFILGGFSGNGGGDPTNSGMGVFGGFDTGPVFGGGFGGPGTGSGIFPGVGGAAGGSTGDHDFGSFPLP</sequence>
<gene>
    <name evidence="2" type="ORF">TIFTF001_019536</name>
</gene>
<dbReference type="Gramene" id="FCD_00000360-RA">
    <property type="protein sequence ID" value="FCD_00000360-RA:cds"/>
    <property type="gene ID" value="FCD_00000360"/>
</dbReference>
<proteinExistence type="predicted"/>
<dbReference type="EMBL" id="BTGU01000033">
    <property type="protein sequence ID" value="GMN50380.1"/>
    <property type="molecule type" value="Genomic_DNA"/>
</dbReference>
<keyword evidence="1" id="KW-0732">Signal</keyword>
<evidence type="ECO:0008006" key="4">
    <source>
        <dbReference type="Google" id="ProtNLM"/>
    </source>
</evidence>
<dbReference type="AlphaFoldDB" id="A0AA88DA80"/>
<accession>A0AA88DA80</accession>
<name>A0AA88DA80_FICCA</name>
<evidence type="ECO:0000313" key="2">
    <source>
        <dbReference type="EMBL" id="GMN50380.1"/>
    </source>
</evidence>
<evidence type="ECO:0000313" key="3">
    <source>
        <dbReference type="Proteomes" id="UP001187192"/>
    </source>
</evidence>
<feature type="chain" id="PRO_5041681281" description="Glycine-rich protein" evidence="1">
    <location>
        <begin position="23"/>
        <end position="103"/>
    </location>
</feature>
<dbReference type="Proteomes" id="UP001187192">
    <property type="component" value="Unassembled WGS sequence"/>
</dbReference>
<evidence type="ECO:0000256" key="1">
    <source>
        <dbReference type="SAM" id="SignalP"/>
    </source>
</evidence>